<feature type="transmembrane region" description="Helical" evidence="2">
    <location>
        <begin position="41"/>
        <end position="61"/>
    </location>
</feature>
<dbReference type="Gene3D" id="1.20.1110.10">
    <property type="entry name" value="Calcium-transporting ATPase, transmembrane domain"/>
    <property type="match status" value="1"/>
</dbReference>
<name>W1VAC1_9ACTO</name>
<feature type="non-terminal residue" evidence="4">
    <location>
        <position position="103"/>
    </location>
</feature>
<dbReference type="InterPro" id="IPR004014">
    <property type="entry name" value="ATPase_P-typ_cation-transptr_N"/>
</dbReference>
<feature type="compositionally biased region" description="Basic and acidic residues" evidence="1">
    <location>
        <begin position="15"/>
        <end position="31"/>
    </location>
</feature>
<dbReference type="Proteomes" id="UP000018852">
    <property type="component" value="Unassembled WGS sequence"/>
</dbReference>
<dbReference type="Gene3D" id="2.70.150.10">
    <property type="entry name" value="Calcium-transporting ATPase, cytoplasmic transduction domain A"/>
    <property type="match status" value="1"/>
</dbReference>
<dbReference type="SUPFAM" id="SSF81665">
    <property type="entry name" value="Calcium ATPase, transmembrane domain M"/>
    <property type="match status" value="1"/>
</dbReference>
<evidence type="ECO:0000313" key="4">
    <source>
        <dbReference type="EMBL" id="ETJ01775.1"/>
    </source>
</evidence>
<evidence type="ECO:0000259" key="3">
    <source>
        <dbReference type="Pfam" id="PF00690"/>
    </source>
</evidence>
<keyword evidence="2" id="KW-1133">Transmembrane helix</keyword>
<organism evidence="4 5">
    <name type="scientific">Actinomyces urogenitalis DORA_12</name>
    <dbReference type="NCBI Taxonomy" id="1403939"/>
    <lineage>
        <taxon>Bacteria</taxon>
        <taxon>Bacillati</taxon>
        <taxon>Actinomycetota</taxon>
        <taxon>Actinomycetes</taxon>
        <taxon>Actinomycetales</taxon>
        <taxon>Actinomycetaceae</taxon>
        <taxon>Actinomyces</taxon>
    </lineage>
</organism>
<dbReference type="AlphaFoldDB" id="W1VAC1"/>
<reference evidence="4 5" key="1">
    <citation type="submission" date="2013-12" db="EMBL/GenBank/DDBJ databases">
        <title>A Varibaculum cambriense genome reconstructed from a premature infant gut community with otherwise low bacterial novelty that shifts toward anaerobic metabolism during the third week of life.</title>
        <authorList>
            <person name="Brown C.T."/>
            <person name="Sharon I."/>
            <person name="Thomas B.C."/>
            <person name="Castelle C.J."/>
            <person name="Morowitz M.J."/>
            <person name="Banfield J.F."/>
        </authorList>
    </citation>
    <scope>NUCLEOTIDE SEQUENCE [LARGE SCALE GENOMIC DNA]</scope>
    <source>
        <strain evidence="5">DORA_12</strain>
    </source>
</reference>
<evidence type="ECO:0000256" key="1">
    <source>
        <dbReference type="SAM" id="MobiDB-lite"/>
    </source>
</evidence>
<evidence type="ECO:0000256" key="2">
    <source>
        <dbReference type="SAM" id="Phobius"/>
    </source>
</evidence>
<dbReference type="Pfam" id="PF00690">
    <property type="entry name" value="Cation_ATPase_N"/>
    <property type="match status" value="1"/>
</dbReference>
<gene>
    <name evidence="4" type="ORF">Q605_AUC01052G0006</name>
</gene>
<feature type="domain" description="Cation-transporting P-type ATPase N-terminal" evidence="3">
    <location>
        <begin position="7"/>
        <end position="57"/>
    </location>
</feature>
<comment type="caution">
    <text evidence="4">The sequence shown here is derived from an EMBL/GenBank/DDBJ whole genome shotgun (WGS) entry which is preliminary data.</text>
</comment>
<accession>W1VAC1</accession>
<keyword evidence="2" id="KW-0472">Membrane</keyword>
<proteinExistence type="predicted"/>
<dbReference type="InterPro" id="IPR023298">
    <property type="entry name" value="ATPase_P-typ_TM_dom_sf"/>
</dbReference>
<sequence length="103" mass="11037">MSTAEDRQGLSQAEVAERQRAGQTNEFKETTSRSATQILRANVLTIFNAILAIALVLVLVFGSPADALFGFVLILNTATGTLAEVRAKRALDRLTVLDAPVAH</sequence>
<feature type="region of interest" description="Disordered" evidence="1">
    <location>
        <begin position="1"/>
        <end position="33"/>
    </location>
</feature>
<protein>
    <submittedName>
        <fullName evidence="4">p-ATPase superfamily cation transporter</fullName>
    </submittedName>
</protein>
<keyword evidence="2" id="KW-0812">Transmembrane</keyword>
<dbReference type="EMBL" id="AZLV01001052">
    <property type="protein sequence ID" value="ETJ01775.1"/>
    <property type="molecule type" value="Genomic_DNA"/>
</dbReference>
<evidence type="ECO:0000313" key="5">
    <source>
        <dbReference type="Proteomes" id="UP000018852"/>
    </source>
</evidence>